<dbReference type="PANTHER" id="PTHR30562">
    <property type="entry name" value="UVRC/OXIDOREDUCTASE"/>
    <property type="match status" value="1"/>
</dbReference>
<evidence type="ECO:0000313" key="10">
    <source>
        <dbReference type="EMBL" id="OGL45490.1"/>
    </source>
</evidence>
<evidence type="ECO:0000259" key="9">
    <source>
        <dbReference type="PROSITE" id="PS50165"/>
    </source>
</evidence>
<feature type="domain" description="UVR" evidence="7">
    <location>
        <begin position="203"/>
        <end position="238"/>
    </location>
</feature>
<sequence length="613" mass="70985">MKDNNKLLNKINNLPIKPGIYQFKDQMGQILYIGKARSLKSRIQSYFSSGNKDPKTNELVQQIYDLETIQTNNELEALILESNQIKKYKPPFNIILRDDKHYPFLQLTLQEEYPRLRVARKIKKDGAVYFGPYVPTRPMRNTLRLINKYFGLRQCSRKLNNSVKRPCLNFQMGRCIGPCSNQDKETYNAAVKQVKLFLEGRKDTLTEILTKNMDEASEHMEYEKAAKLRDQVRDIQQMLSKQNIISNQLDDLDVFGFVRDGSIVTIDLFHVRTGRILGRHSHRMTVSSPDDDMQILQDFITQYYLKETYLPEEILVSMDLPDAEVISKWFTERKGKRVRIHRPIRGRKKEILKMAYKNVLVSHMVRMQESEEIESILTAMKNQLGLSKNPGRIEGFDVSNIHGLIAVGSTVVWENNRMMRSEDRRFKIREVGGIDDYAMIAEIVKRRYTRMLKESLPLPDLVLIDGGLGHVNAAFNVMKKLQLDSIDIIGIAKGRKQDESLRDRLFKPEITTPIILPPNSQTLHVLQQIRDEAHRFAITFHQKLRKKAGLHSILDEIPGIGPTRRKLLLKHFGSLKKIKNANVEELSEIKGMDAVTAHNVHRFLHDDNNMETN</sequence>
<comment type="subunit">
    <text evidence="6">Interacts with UvrB in an incision complex.</text>
</comment>
<dbReference type="FunFam" id="3.40.1440.10:FF:000001">
    <property type="entry name" value="UvrABC system protein C"/>
    <property type="match status" value="1"/>
</dbReference>
<evidence type="ECO:0000256" key="3">
    <source>
        <dbReference type="ARBA" id="ARBA00022769"/>
    </source>
</evidence>
<keyword evidence="2 6" id="KW-0227">DNA damage</keyword>
<dbReference type="PROSITE" id="PS50165">
    <property type="entry name" value="UVRC"/>
    <property type="match status" value="1"/>
</dbReference>
<evidence type="ECO:0000256" key="4">
    <source>
        <dbReference type="ARBA" id="ARBA00022881"/>
    </source>
</evidence>
<dbReference type="SUPFAM" id="SSF46600">
    <property type="entry name" value="C-terminal UvrC-binding domain of UvrB"/>
    <property type="match status" value="1"/>
</dbReference>
<dbReference type="GO" id="GO:0003677">
    <property type="term" value="F:DNA binding"/>
    <property type="evidence" value="ECO:0007669"/>
    <property type="project" value="UniProtKB-UniRule"/>
</dbReference>
<proteinExistence type="inferred from homology"/>
<dbReference type="Gene3D" id="1.10.150.20">
    <property type="entry name" value="5' to 3' exonuclease, C-terminal subdomain"/>
    <property type="match status" value="1"/>
</dbReference>
<evidence type="ECO:0000256" key="1">
    <source>
        <dbReference type="ARBA" id="ARBA00022490"/>
    </source>
</evidence>
<feature type="domain" description="GIY-YIG" evidence="8">
    <location>
        <begin position="16"/>
        <end position="94"/>
    </location>
</feature>
<dbReference type="GO" id="GO:0005737">
    <property type="term" value="C:cytoplasm"/>
    <property type="evidence" value="ECO:0007669"/>
    <property type="project" value="UniProtKB-SubCell"/>
</dbReference>
<dbReference type="InterPro" id="IPR010994">
    <property type="entry name" value="RuvA_2-like"/>
</dbReference>
<dbReference type="AlphaFoldDB" id="A0A1F7RVR4"/>
<dbReference type="SMART" id="SM00465">
    <property type="entry name" value="GIYc"/>
    <property type="match status" value="1"/>
</dbReference>
<dbReference type="InterPro" id="IPR038476">
    <property type="entry name" value="UvrC_RNase_H_dom_sf"/>
</dbReference>
<dbReference type="GO" id="GO:0006289">
    <property type="term" value="P:nucleotide-excision repair"/>
    <property type="evidence" value="ECO:0007669"/>
    <property type="project" value="UniProtKB-UniRule"/>
</dbReference>
<dbReference type="NCBIfam" id="TIGR00194">
    <property type="entry name" value="uvrC"/>
    <property type="match status" value="1"/>
</dbReference>
<dbReference type="InterPro" id="IPR035901">
    <property type="entry name" value="GIY-YIG_endonuc_sf"/>
</dbReference>
<evidence type="ECO:0000256" key="5">
    <source>
        <dbReference type="ARBA" id="ARBA00023204"/>
    </source>
</evidence>
<comment type="function">
    <text evidence="6">The UvrABC repair system catalyzes the recognition and processing of DNA lesions. UvrC both incises the 5' and 3' sides of the lesion. The N-terminal half is responsible for the 3' incision and the C-terminal half is responsible for the 5' incision.</text>
</comment>
<dbReference type="Pfam" id="PF14520">
    <property type="entry name" value="HHH_5"/>
    <property type="match status" value="1"/>
</dbReference>
<dbReference type="PROSITE" id="PS50164">
    <property type="entry name" value="GIY_YIG"/>
    <property type="match status" value="1"/>
</dbReference>
<protein>
    <recommendedName>
        <fullName evidence="6">UvrABC system protein C</fullName>
        <shortName evidence="6">Protein UvrC</shortName>
    </recommendedName>
    <alternativeName>
        <fullName evidence="6">Excinuclease ABC subunit C</fullName>
    </alternativeName>
</protein>
<dbReference type="EMBL" id="MGDD01000174">
    <property type="protein sequence ID" value="OGL45490.1"/>
    <property type="molecule type" value="Genomic_DNA"/>
</dbReference>
<dbReference type="CDD" id="cd10434">
    <property type="entry name" value="GIY-YIG_UvrC_Cho"/>
    <property type="match status" value="1"/>
</dbReference>
<dbReference type="GO" id="GO:0009432">
    <property type="term" value="P:SOS response"/>
    <property type="evidence" value="ECO:0007669"/>
    <property type="project" value="UniProtKB-UniRule"/>
</dbReference>
<reference evidence="10 11" key="1">
    <citation type="journal article" date="2016" name="Nat. Commun.">
        <title>Thousands of microbial genomes shed light on interconnected biogeochemical processes in an aquifer system.</title>
        <authorList>
            <person name="Anantharaman K."/>
            <person name="Brown C.T."/>
            <person name="Hug L.A."/>
            <person name="Sharon I."/>
            <person name="Castelle C.J."/>
            <person name="Probst A.J."/>
            <person name="Thomas B.C."/>
            <person name="Singh A."/>
            <person name="Wilkins M.J."/>
            <person name="Karaoz U."/>
            <person name="Brodie E.L."/>
            <person name="Williams K.H."/>
            <person name="Hubbard S.S."/>
            <person name="Banfield J.F."/>
        </authorList>
    </citation>
    <scope>NUCLEOTIDE SEQUENCE [LARGE SCALE GENOMIC DNA]</scope>
</reference>
<evidence type="ECO:0000256" key="2">
    <source>
        <dbReference type="ARBA" id="ARBA00022763"/>
    </source>
</evidence>
<keyword evidence="1 6" id="KW-0963">Cytoplasm</keyword>
<keyword evidence="6" id="KW-0742">SOS response</keyword>
<dbReference type="InterPro" id="IPR001943">
    <property type="entry name" value="UVR_dom"/>
</dbReference>
<dbReference type="PANTHER" id="PTHR30562:SF1">
    <property type="entry name" value="UVRABC SYSTEM PROTEIN C"/>
    <property type="match status" value="1"/>
</dbReference>
<dbReference type="InterPro" id="IPR050066">
    <property type="entry name" value="UvrABC_protein_C"/>
</dbReference>
<dbReference type="Gene3D" id="3.30.420.340">
    <property type="entry name" value="UvrC, RNAse H endonuclease domain"/>
    <property type="match status" value="1"/>
</dbReference>
<dbReference type="NCBIfam" id="NF001824">
    <property type="entry name" value="PRK00558.1-5"/>
    <property type="match status" value="1"/>
</dbReference>
<dbReference type="GO" id="GO:0009380">
    <property type="term" value="C:excinuclease repair complex"/>
    <property type="evidence" value="ECO:0007669"/>
    <property type="project" value="InterPro"/>
</dbReference>
<organism evidence="10 11">
    <name type="scientific">Candidatus Schekmanbacteria bacterium RBG_13_48_7</name>
    <dbReference type="NCBI Taxonomy" id="1817878"/>
    <lineage>
        <taxon>Bacteria</taxon>
        <taxon>Candidatus Schekmaniibacteriota</taxon>
    </lineage>
</organism>
<gene>
    <name evidence="6" type="primary">uvrC</name>
    <name evidence="10" type="ORF">A2161_19425</name>
</gene>
<dbReference type="SUPFAM" id="SSF47781">
    <property type="entry name" value="RuvA domain 2-like"/>
    <property type="match status" value="1"/>
</dbReference>
<dbReference type="InterPro" id="IPR004791">
    <property type="entry name" value="UvrC"/>
</dbReference>
<dbReference type="Pfam" id="PF01541">
    <property type="entry name" value="GIY-YIG"/>
    <property type="match status" value="1"/>
</dbReference>
<dbReference type="HAMAP" id="MF_00203">
    <property type="entry name" value="UvrC"/>
    <property type="match status" value="1"/>
</dbReference>
<dbReference type="InterPro" id="IPR047296">
    <property type="entry name" value="GIY-YIG_UvrC_Cho"/>
</dbReference>
<dbReference type="InterPro" id="IPR001162">
    <property type="entry name" value="UvrC_RNase_H_dom"/>
</dbReference>
<feature type="domain" description="UvrC family homology region profile" evidence="9">
    <location>
        <begin position="254"/>
        <end position="478"/>
    </location>
</feature>
<dbReference type="Gene3D" id="4.10.860.10">
    <property type="entry name" value="UVR domain"/>
    <property type="match status" value="1"/>
</dbReference>
<accession>A0A1F7RVR4</accession>
<dbReference type="SUPFAM" id="SSF82771">
    <property type="entry name" value="GIY-YIG endonuclease"/>
    <property type="match status" value="1"/>
</dbReference>
<dbReference type="Proteomes" id="UP000179266">
    <property type="component" value="Unassembled WGS sequence"/>
</dbReference>
<comment type="caution">
    <text evidence="10">The sequence shown here is derived from an EMBL/GenBank/DDBJ whole genome shotgun (WGS) entry which is preliminary data.</text>
</comment>
<dbReference type="Pfam" id="PF08459">
    <property type="entry name" value="UvrC_RNaseH_dom"/>
    <property type="match status" value="1"/>
</dbReference>
<comment type="similarity">
    <text evidence="6">Belongs to the UvrC family.</text>
</comment>
<dbReference type="GO" id="GO:0009381">
    <property type="term" value="F:excinuclease ABC activity"/>
    <property type="evidence" value="ECO:0007669"/>
    <property type="project" value="UniProtKB-UniRule"/>
</dbReference>
<keyword evidence="5 6" id="KW-0234">DNA repair</keyword>
<evidence type="ECO:0000259" key="7">
    <source>
        <dbReference type="PROSITE" id="PS50151"/>
    </source>
</evidence>
<dbReference type="InterPro" id="IPR000305">
    <property type="entry name" value="GIY-YIG_endonuc"/>
</dbReference>
<keyword evidence="3 6" id="KW-0228">DNA excision</keyword>
<evidence type="ECO:0000259" key="8">
    <source>
        <dbReference type="PROSITE" id="PS50164"/>
    </source>
</evidence>
<keyword evidence="4 6" id="KW-0267">Excision nuclease</keyword>
<dbReference type="Pfam" id="PF02151">
    <property type="entry name" value="UVR"/>
    <property type="match status" value="1"/>
</dbReference>
<evidence type="ECO:0000256" key="6">
    <source>
        <dbReference type="HAMAP-Rule" id="MF_00203"/>
    </source>
</evidence>
<dbReference type="Gene3D" id="3.40.1440.10">
    <property type="entry name" value="GIY-YIG endonuclease"/>
    <property type="match status" value="1"/>
</dbReference>
<evidence type="ECO:0000313" key="11">
    <source>
        <dbReference type="Proteomes" id="UP000179266"/>
    </source>
</evidence>
<dbReference type="PROSITE" id="PS50151">
    <property type="entry name" value="UVR"/>
    <property type="match status" value="1"/>
</dbReference>
<dbReference type="InterPro" id="IPR036876">
    <property type="entry name" value="UVR_dom_sf"/>
</dbReference>
<dbReference type="Pfam" id="PF22920">
    <property type="entry name" value="UvrC_RNaseH"/>
    <property type="match status" value="1"/>
</dbReference>
<name>A0A1F7RVR4_9BACT</name>
<comment type="subcellular location">
    <subcellularLocation>
        <location evidence="6">Cytoplasm</location>
    </subcellularLocation>
</comment>